<feature type="domain" description="ABC transporter" evidence="13">
    <location>
        <begin position="319"/>
        <end position="545"/>
    </location>
</feature>
<dbReference type="GO" id="GO:0043022">
    <property type="term" value="F:ribosome binding"/>
    <property type="evidence" value="ECO:0007669"/>
    <property type="project" value="UniProtKB-UniRule"/>
</dbReference>
<dbReference type="InterPro" id="IPR032781">
    <property type="entry name" value="ABC_tran_Xtn"/>
</dbReference>
<dbReference type="InterPro" id="IPR003439">
    <property type="entry name" value="ABC_transporter-like_ATP-bd"/>
</dbReference>
<keyword evidence="11" id="KW-0175">Coiled coil</keyword>
<feature type="binding site" evidence="11">
    <location>
        <begin position="35"/>
        <end position="42"/>
    </location>
    <ligand>
        <name>ATP</name>
        <dbReference type="ChEBI" id="CHEBI:30616"/>
        <label>1</label>
    </ligand>
</feature>
<dbReference type="InterPro" id="IPR043686">
    <property type="entry name" value="Uup"/>
</dbReference>
<feature type="binding site" evidence="11">
    <location>
        <begin position="352"/>
        <end position="359"/>
    </location>
    <ligand>
        <name>ATP</name>
        <dbReference type="ChEBI" id="CHEBI:30616"/>
        <label>2</label>
    </ligand>
</feature>
<dbReference type="OrthoDB" id="9808609at2"/>
<evidence type="ECO:0000256" key="3">
    <source>
        <dbReference type="ARBA" id="ARBA00022741"/>
    </source>
</evidence>
<evidence type="ECO:0000256" key="6">
    <source>
        <dbReference type="ARBA" id="ARBA00022840"/>
    </source>
</evidence>
<feature type="region of interest" description="Disordered" evidence="12">
    <location>
        <begin position="534"/>
        <end position="554"/>
    </location>
</feature>
<dbReference type="InterPro" id="IPR051309">
    <property type="entry name" value="ABCF_ATPase"/>
</dbReference>
<dbReference type="PROSITE" id="PS50893">
    <property type="entry name" value="ABC_TRANSPORTER_2"/>
    <property type="match status" value="2"/>
</dbReference>
<dbReference type="InterPro" id="IPR032524">
    <property type="entry name" value="ABC_tran_C"/>
</dbReference>
<dbReference type="SUPFAM" id="SSF52540">
    <property type="entry name" value="P-loop containing nucleoside triphosphate hydrolases"/>
    <property type="match status" value="2"/>
</dbReference>
<feature type="domain" description="ABC transporter" evidence="13">
    <location>
        <begin position="3"/>
        <end position="252"/>
    </location>
</feature>
<organism evidence="14 15">
    <name type="scientific">Alginatibacterium sediminis</name>
    <dbReference type="NCBI Taxonomy" id="2164068"/>
    <lineage>
        <taxon>Bacteria</taxon>
        <taxon>Pseudomonadati</taxon>
        <taxon>Pseudomonadota</taxon>
        <taxon>Gammaproteobacteria</taxon>
        <taxon>Alteromonadales</taxon>
        <taxon>Alteromonadaceae</taxon>
        <taxon>Alginatibacterium</taxon>
    </lineage>
</organism>
<dbReference type="RefSeq" id="WP_120353923.1">
    <property type="nucleotide sequence ID" value="NZ_RAQO01000004.1"/>
</dbReference>
<evidence type="ECO:0000256" key="2">
    <source>
        <dbReference type="ARBA" id="ARBA00022737"/>
    </source>
</evidence>
<gene>
    <name evidence="11" type="primary">uup</name>
    <name evidence="14" type="ORF">DBZ36_05535</name>
</gene>
<dbReference type="Pfam" id="PF00005">
    <property type="entry name" value="ABC_tran"/>
    <property type="match status" value="2"/>
</dbReference>
<evidence type="ECO:0000313" key="15">
    <source>
        <dbReference type="Proteomes" id="UP000286482"/>
    </source>
</evidence>
<proteinExistence type="inferred from homology"/>
<evidence type="ECO:0000256" key="11">
    <source>
        <dbReference type="HAMAP-Rule" id="MF_00848"/>
    </source>
</evidence>
<dbReference type="InterPro" id="IPR027417">
    <property type="entry name" value="P-loop_NTPase"/>
</dbReference>
<dbReference type="GO" id="GO:0005737">
    <property type="term" value="C:cytoplasm"/>
    <property type="evidence" value="ECO:0007669"/>
    <property type="project" value="UniProtKB-SubCell"/>
</dbReference>
<comment type="caution">
    <text evidence="14">The sequence shown here is derived from an EMBL/GenBank/DDBJ whole genome shotgun (WGS) entry which is preliminary data.</text>
</comment>
<reference evidence="14 15" key="1">
    <citation type="submission" date="2018-09" db="EMBL/GenBank/DDBJ databases">
        <authorList>
            <person name="Wang Z."/>
        </authorList>
    </citation>
    <scope>NUCLEOTIDE SEQUENCE [LARGE SCALE GENOMIC DNA]</scope>
    <source>
        <strain evidence="14 15">ALS 81</strain>
    </source>
</reference>
<dbReference type="GO" id="GO:0005524">
    <property type="term" value="F:ATP binding"/>
    <property type="evidence" value="ECO:0007669"/>
    <property type="project" value="UniProtKB-UniRule"/>
</dbReference>
<dbReference type="AlphaFoldDB" id="A0A420EGV0"/>
<dbReference type="Gene3D" id="3.40.50.300">
    <property type="entry name" value="P-loop containing nucleotide triphosphate hydrolases"/>
    <property type="match status" value="2"/>
</dbReference>
<dbReference type="Pfam" id="PF16326">
    <property type="entry name" value="ABC_tran_CTD"/>
    <property type="match status" value="1"/>
</dbReference>
<keyword evidence="3 11" id="KW-0547">Nucleotide-binding</keyword>
<evidence type="ECO:0000256" key="5">
    <source>
        <dbReference type="ARBA" id="ARBA00022801"/>
    </source>
</evidence>
<keyword evidence="6 11" id="KW-0067">ATP-binding</keyword>
<feature type="coiled-coil region" evidence="11">
    <location>
        <begin position="604"/>
        <end position="631"/>
    </location>
</feature>
<dbReference type="PROSITE" id="PS00211">
    <property type="entry name" value="ABC_TRANSPORTER_1"/>
    <property type="match status" value="2"/>
</dbReference>
<dbReference type="PANTHER" id="PTHR42855:SF1">
    <property type="entry name" value="ABC TRANSPORTER DOMAIN-CONTAINING PROTEIN"/>
    <property type="match status" value="1"/>
</dbReference>
<evidence type="ECO:0000256" key="9">
    <source>
        <dbReference type="ARBA" id="ARBA00049360"/>
    </source>
</evidence>
<comment type="subcellular location">
    <subcellularLocation>
        <location evidence="11">Cytoplasm</location>
    </subcellularLocation>
    <text evidence="11">Associates with ribosomes.</text>
</comment>
<dbReference type="InterPro" id="IPR003593">
    <property type="entry name" value="AAA+_ATPase"/>
</dbReference>
<accession>A0A420EGV0</accession>
<comment type="catalytic activity">
    <reaction evidence="9 11">
        <text>ATP + H2O = ADP + phosphate + H(+)</text>
        <dbReference type="Rhea" id="RHEA:13065"/>
        <dbReference type="ChEBI" id="CHEBI:15377"/>
        <dbReference type="ChEBI" id="CHEBI:15378"/>
        <dbReference type="ChEBI" id="CHEBI:30616"/>
        <dbReference type="ChEBI" id="CHEBI:43474"/>
        <dbReference type="ChEBI" id="CHEBI:456216"/>
    </reaction>
</comment>
<evidence type="ECO:0000313" key="14">
    <source>
        <dbReference type="EMBL" id="RKF19919.1"/>
    </source>
</evidence>
<dbReference type="GO" id="GO:0016887">
    <property type="term" value="F:ATP hydrolysis activity"/>
    <property type="evidence" value="ECO:0007669"/>
    <property type="project" value="UniProtKB-UniRule"/>
</dbReference>
<dbReference type="CDD" id="cd03221">
    <property type="entry name" value="ABCF_EF-3"/>
    <property type="match status" value="2"/>
</dbReference>
<evidence type="ECO:0000256" key="8">
    <source>
        <dbReference type="ARBA" id="ARBA00023204"/>
    </source>
</evidence>
<dbReference type="EC" id="3.6.1.-" evidence="11"/>
<dbReference type="Pfam" id="PF12848">
    <property type="entry name" value="ABC_tran_Xtn"/>
    <property type="match status" value="1"/>
</dbReference>
<dbReference type="Proteomes" id="UP000286482">
    <property type="component" value="Unassembled WGS sequence"/>
</dbReference>
<dbReference type="NCBIfam" id="NF008358">
    <property type="entry name" value="PRK11147.1"/>
    <property type="match status" value="1"/>
</dbReference>
<name>A0A420EGV0_9ALTE</name>
<comment type="similarity">
    <text evidence="10 11">Belongs to the ABC transporter superfamily. ABCF family. Uup subfamily.</text>
</comment>
<dbReference type="HAMAP" id="MF_00848">
    <property type="entry name" value="Uup"/>
    <property type="match status" value="1"/>
</dbReference>
<evidence type="ECO:0000259" key="13">
    <source>
        <dbReference type="PROSITE" id="PS50893"/>
    </source>
</evidence>
<dbReference type="FunFam" id="3.40.50.300:FF:000011">
    <property type="entry name" value="Putative ABC transporter ATP-binding component"/>
    <property type="match status" value="1"/>
</dbReference>
<dbReference type="EMBL" id="RAQO01000004">
    <property type="protein sequence ID" value="RKF19919.1"/>
    <property type="molecule type" value="Genomic_DNA"/>
</dbReference>
<dbReference type="SMART" id="SM00382">
    <property type="entry name" value="AAA"/>
    <property type="match status" value="2"/>
</dbReference>
<protein>
    <recommendedName>
        <fullName evidence="11">ATP-binding protein Uup</fullName>
        <ecNumber evidence="11">3.6.1.-</ecNumber>
    </recommendedName>
</protein>
<evidence type="ECO:0000256" key="10">
    <source>
        <dbReference type="ARBA" id="ARBA00061478"/>
    </source>
</evidence>
<dbReference type="InterPro" id="IPR037118">
    <property type="entry name" value="Val-tRNA_synth_C_sf"/>
</dbReference>
<keyword evidence="1 11" id="KW-0963">Cytoplasm</keyword>
<evidence type="ECO:0000256" key="7">
    <source>
        <dbReference type="ARBA" id="ARBA00023125"/>
    </source>
</evidence>
<dbReference type="FunFam" id="3.40.50.300:FF:000309">
    <property type="entry name" value="ABC transporter ATP-binding protein"/>
    <property type="match status" value="1"/>
</dbReference>
<evidence type="ECO:0000256" key="4">
    <source>
        <dbReference type="ARBA" id="ARBA00022763"/>
    </source>
</evidence>
<keyword evidence="8 11" id="KW-0234">DNA repair</keyword>
<dbReference type="PANTHER" id="PTHR42855">
    <property type="entry name" value="ABC TRANSPORTER ATP-BINDING SUBUNIT"/>
    <property type="match status" value="1"/>
</dbReference>
<sequence>MLINLQDAFLAYGDTPLLKNADFQVDAKERLCLVGRNGAGKSSLMKVLAQEIQLDSGKLQLVNNTVVARLQQDPPTASEATVYQYVAQGSPKVGKVLSDYHLIMDEYALDPRDDLLEKMGHLQEQIETLDGWNFDSQIQRVISLLSLDKDASLTDLSGGWLRKVALAQALVMQPDVLLLDEPTNHLDIKTIQWLEEFLKTFGGTIVFVSHDRQFIRNVATRIVDIDRGVFTSWPGNYDQYLEGKIEWLRVEELQNAQFDKKLAEEEVWIRQGIKARRTRNEGRVRALKALRVERSDRVKAQGQSQMSVDSGLKSGKVVFEAEQISFRYDAQTPIVEPIDLLVMRGDKIALVGPNGCGKSTLIKMLLGQLEPSGGTIKTGTNLEVAYFDQYRQEVDPEKTLLENIAGGRQMVEVGGKTKHVMGYLQDFLFHPKRAFTPVKALSGGEKNRLLLAKLFLKPANILVLDEPTNDLDVETLELLEELISDYKGTVLLVSHDRSFIDNTATALWNFTGHGKISIHHGGYQELERVQRIAEASAKPSAKSEPKKSTTAPVAQKIKRSKMSFKLKHELDEMPKALEKAEALVDSLQSIAGASDFYSKSQDFVQEHLEKLADAEHKLEQKLERWEELEAIKLDSET</sequence>
<keyword evidence="7 11" id="KW-0238">DNA-binding</keyword>
<comment type="function">
    <text evidence="11">Probably plays a role in ribosome assembly or function. May be involved in resolution of branched DNA intermediates that result from template switching in postreplication gaps. Binds DNA and has ATPase activity.</text>
</comment>
<evidence type="ECO:0000256" key="1">
    <source>
        <dbReference type="ARBA" id="ARBA00022490"/>
    </source>
</evidence>
<keyword evidence="4 11" id="KW-0227">DNA damage</keyword>
<dbReference type="InterPro" id="IPR017871">
    <property type="entry name" value="ABC_transporter-like_CS"/>
</dbReference>
<evidence type="ECO:0000256" key="12">
    <source>
        <dbReference type="SAM" id="MobiDB-lite"/>
    </source>
</evidence>
<keyword evidence="2 11" id="KW-0677">Repeat</keyword>
<dbReference type="GO" id="GO:0006281">
    <property type="term" value="P:DNA repair"/>
    <property type="evidence" value="ECO:0007669"/>
    <property type="project" value="UniProtKB-KW"/>
</dbReference>
<dbReference type="GO" id="GO:0003677">
    <property type="term" value="F:DNA binding"/>
    <property type="evidence" value="ECO:0007669"/>
    <property type="project" value="UniProtKB-UniRule"/>
</dbReference>
<dbReference type="Gene3D" id="1.10.287.380">
    <property type="entry name" value="Valyl-tRNA synthetase, C-terminal domain"/>
    <property type="match status" value="1"/>
</dbReference>
<keyword evidence="5 11" id="KW-0378">Hydrolase</keyword>
<keyword evidence="15" id="KW-1185">Reference proteome</keyword>